<name>A0AAV7IS79_COTGL</name>
<evidence type="ECO:0000313" key="2">
    <source>
        <dbReference type="Proteomes" id="UP000826195"/>
    </source>
</evidence>
<dbReference type="Proteomes" id="UP000826195">
    <property type="component" value="Unassembled WGS sequence"/>
</dbReference>
<reference evidence="1 2" key="1">
    <citation type="journal article" date="2021" name="J. Hered.">
        <title>A chromosome-level genome assembly of the parasitoid wasp, Cotesia glomerata (Hymenoptera: Braconidae).</title>
        <authorList>
            <person name="Pinto B.J."/>
            <person name="Weis J.J."/>
            <person name="Gamble T."/>
            <person name="Ode P.J."/>
            <person name="Paul R."/>
            <person name="Zaspel J.M."/>
        </authorList>
    </citation>
    <scope>NUCLEOTIDE SEQUENCE [LARGE SCALE GENOMIC DNA]</scope>
    <source>
        <strain evidence="1">CgM1</strain>
    </source>
</reference>
<comment type="caution">
    <text evidence="1">The sequence shown here is derived from an EMBL/GenBank/DDBJ whole genome shotgun (WGS) entry which is preliminary data.</text>
</comment>
<accession>A0AAV7IS79</accession>
<proteinExistence type="predicted"/>
<keyword evidence="2" id="KW-1185">Reference proteome</keyword>
<gene>
    <name evidence="1" type="ORF">KQX54_011854</name>
</gene>
<sequence>MIIVVEKCVDTRNEEQDDRACSISVIVDRETGSIHGSRRLLLLLVLSPPETSISCCFLANEMELDVAEIFLETRRVVPLLRILIAIVCRRYSPERFRISGPETLSKIGF</sequence>
<dbReference type="EMBL" id="JAHXZJ010000001">
    <property type="protein sequence ID" value="KAH0567694.1"/>
    <property type="molecule type" value="Genomic_DNA"/>
</dbReference>
<evidence type="ECO:0000313" key="1">
    <source>
        <dbReference type="EMBL" id="KAH0567694.1"/>
    </source>
</evidence>
<dbReference type="AlphaFoldDB" id="A0AAV7IS79"/>
<organism evidence="1 2">
    <name type="scientific">Cotesia glomerata</name>
    <name type="common">Lepidopteran parasitic wasp</name>
    <name type="synonym">Apanteles glomeratus</name>
    <dbReference type="NCBI Taxonomy" id="32391"/>
    <lineage>
        <taxon>Eukaryota</taxon>
        <taxon>Metazoa</taxon>
        <taxon>Ecdysozoa</taxon>
        <taxon>Arthropoda</taxon>
        <taxon>Hexapoda</taxon>
        <taxon>Insecta</taxon>
        <taxon>Pterygota</taxon>
        <taxon>Neoptera</taxon>
        <taxon>Endopterygota</taxon>
        <taxon>Hymenoptera</taxon>
        <taxon>Apocrita</taxon>
        <taxon>Ichneumonoidea</taxon>
        <taxon>Braconidae</taxon>
        <taxon>Microgastrinae</taxon>
        <taxon>Cotesia</taxon>
    </lineage>
</organism>
<protein>
    <submittedName>
        <fullName evidence="1">Uncharacterized protein</fullName>
    </submittedName>
</protein>